<evidence type="ECO:0000313" key="5">
    <source>
        <dbReference type="Proteomes" id="UP000017861"/>
    </source>
</evidence>
<dbReference type="VEuPathDB" id="TriTrypDB:TCDM_02961"/>
<feature type="compositionally biased region" description="Polar residues" evidence="1">
    <location>
        <begin position="245"/>
        <end position="254"/>
    </location>
</feature>
<keyword evidence="2" id="KW-0812">Transmembrane</keyword>
<accession>V5BPW3</accession>
<dbReference type="InterPro" id="IPR038752">
    <property type="entry name" value="IQCH"/>
</dbReference>
<dbReference type="EMBL" id="AYLP01000022">
    <property type="protein sequence ID" value="ESS68207.1"/>
    <property type="molecule type" value="Genomic_DNA"/>
</dbReference>
<reference evidence="4 5" key="1">
    <citation type="journal article" date="2014" name="Genome Announc.">
        <title>Trypanosoma cruzi Clone Dm28c Draft Genome Sequence.</title>
        <authorList>
            <person name="Grisard E.C."/>
            <person name="Teixeira S.M."/>
            <person name="de Almeida L.G."/>
            <person name="Stoco P.H."/>
            <person name="Gerber A.L."/>
            <person name="Talavera-Lopez C."/>
            <person name="Lima O.C."/>
            <person name="Andersson B."/>
            <person name="de Vasconcelos A.T."/>
        </authorList>
    </citation>
    <scope>NUCLEOTIDE SEQUENCE [LARGE SCALE GENOMIC DNA]</scope>
    <source>
        <strain evidence="4 5">Dm28c</strain>
    </source>
</reference>
<dbReference type="Pfam" id="PF24923">
    <property type="entry name" value="ATP-grasp_IQCH"/>
    <property type="match status" value="1"/>
</dbReference>
<keyword evidence="2" id="KW-0472">Membrane</keyword>
<sequence>MAAHHRRYNYGYYFLLLFFFYTIYIFLSRCCWGFLPSSRETRRLISSLWWLCVFAIPFIEILFFLHFFYLFCGGCGFPDLVFSFIFFLSLRFCLLAARGCLLPSPHISSGRAADMRPSPPQPAGARHPNARLPRIAPVNRPAITQEGIARMLETGKLSADVDLEKLLINDKSFTTRKMKVHPYDARLVPAVMTNLSPYNKMNGFVLDVADIKKVPGKLNLKDLKEWESGERDHSDVPYTPDFSLRSRSSQTQLASPKREDTRTYAELLDVYSMHEFIIRKGATLRSTPEFASFKRRYAASWGNVELVIRRLEEFLKSYGIELAYVDGRKVVALATFQIDDLLSREEMLQCFANREELEPLTSSVTQQFASGVDGRQLAARKIQATWRMYSQRIAYRHLLVGTQAAIAIQRRWALYRSHSLTRKTIKTQKEARLLSWKRTMEEFTKIWPKIKEGRRTIVHLPSLSYPRFHAKHVPFYFALQMGQLTRVADLRDPLVDVIMVAPFRPEPEVLEYYFTLLEDSGVVNPRGRLTLLVPEDAKRLPSVLSLTRLLLLSSRLMKCLSSLCKNRPAYLVPGVVGAEELSLAIELNLPMLSADPTIAQAISSKTGTQRLIELAELPKPVGIYGLRDRRELLSALASLMTEHKEVNRWLVKLETESCSRGHAYFDVNRIRVLKSSDESSKTYDGVLAELMEYAGKRARLVHPNSYPDWEAYAAMFDVVGGCVEAVPNRIRTSLTANLFIEPTGVVSLHSVVEPMLAPAFTVMGCRFPFQNFVPYAAVRDAALCVGKAAFRRRVMGYISVDFVLQEAGDGVAAELYVVDVDLCLTNNAAAHLFACLVTGSVYDVETGSCANSNKNESLAYAYSGIIHSPFLSAVRHRTFFSLCRSRGLSFDRYRRIGLVFHMVDVLLCGCLGVLSVGTTRSHVTRAMKEFQNLLNLELPKQSEHSAESNFVYFSSAIHQLIRSVSISKEM</sequence>
<comment type="caution">
    <text evidence="4">The sequence shown here is derived from an EMBL/GenBank/DDBJ whole genome shotgun (WGS) entry which is preliminary data.</text>
</comment>
<feature type="transmembrane region" description="Helical" evidence="2">
    <location>
        <begin position="896"/>
        <end position="917"/>
    </location>
</feature>
<dbReference type="AlphaFoldDB" id="V5BPW3"/>
<dbReference type="InterPro" id="IPR056855">
    <property type="entry name" value="ATP-grasp_IQCH"/>
</dbReference>
<feature type="transmembrane region" description="Helical" evidence="2">
    <location>
        <begin position="47"/>
        <end position="69"/>
    </location>
</feature>
<evidence type="ECO:0000313" key="4">
    <source>
        <dbReference type="EMBL" id="ESS68207.1"/>
    </source>
</evidence>
<protein>
    <recommendedName>
        <fullName evidence="3">IQCH-like ATP-grasp domain-containing protein</fullName>
    </recommendedName>
</protein>
<feature type="region of interest" description="Disordered" evidence="1">
    <location>
        <begin position="229"/>
        <end position="258"/>
    </location>
</feature>
<feature type="domain" description="IQCH-like ATP-grasp" evidence="3">
    <location>
        <begin position="596"/>
        <end position="844"/>
    </location>
</feature>
<proteinExistence type="predicted"/>
<feature type="region of interest" description="Disordered" evidence="1">
    <location>
        <begin position="111"/>
        <end position="130"/>
    </location>
</feature>
<dbReference type="OrthoDB" id="2117703at2759"/>
<evidence type="ECO:0000259" key="3">
    <source>
        <dbReference type="Pfam" id="PF24923"/>
    </source>
</evidence>
<dbReference type="PANTHER" id="PTHR14465">
    <property type="entry name" value="IQ DOMAIN-CONTAINING PROTEIN H"/>
    <property type="match status" value="1"/>
</dbReference>
<dbReference type="PROSITE" id="PS50096">
    <property type="entry name" value="IQ"/>
    <property type="match status" value="1"/>
</dbReference>
<organism evidence="4 5">
    <name type="scientific">Trypanosoma cruzi Dm28c</name>
    <dbReference type="NCBI Taxonomy" id="1416333"/>
    <lineage>
        <taxon>Eukaryota</taxon>
        <taxon>Discoba</taxon>
        <taxon>Euglenozoa</taxon>
        <taxon>Kinetoplastea</taxon>
        <taxon>Metakinetoplastina</taxon>
        <taxon>Trypanosomatida</taxon>
        <taxon>Trypanosomatidae</taxon>
        <taxon>Trypanosoma</taxon>
        <taxon>Schizotrypanum</taxon>
    </lineage>
</organism>
<name>V5BPW3_TRYCR</name>
<evidence type="ECO:0000256" key="2">
    <source>
        <dbReference type="SAM" id="Phobius"/>
    </source>
</evidence>
<evidence type="ECO:0000256" key="1">
    <source>
        <dbReference type="SAM" id="MobiDB-lite"/>
    </source>
</evidence>
<keyword evidence="2" id="KW-1133">Transmembrane helix</keyword>
<gene>
    <name evidence="4" type="ORF">TCDM_02961</name>
</gene>
<feature type="transmembrane region" description="Helical" evidence="2">
    <location>
        <begin position="12"/>
        <end position="35"/>
    </location>
</feature>
<dbReference type="Proteomes" id="UP000017861">
    <property type="component" value="Unassembled WGS sequence"/>
</dbReference>
<dbReference type="PANTHER" id="PTHR14465:SF0">
    <property type="entry name" value="IQ DOMAIN-CONTAINING PROTEIN H"/>
    <property type="match status" value="1"/>
</dbReference>